<dbReference type="SUPFAM" id="SSF52540">
    <property type="entry name" value="P-loop containing nucleoside triphosphate hydrolases"/>
    <property type="match status" value="1"/>
</dbReference>
<dbReference type="InParanoid" id="A0A1X2H639"/>
<evidence type="ECO:0000313" key="5">
    <source>
        <dbReference type="EMBL" id="ORY93948.1"/>
    </source>
</evidence>
<evidence type="ECO:0000313" key="6">
    <source>
        <dbReference type="Proteomes" id="UP000242180"/>
    </source>
</evidence>
<organism evidence="5 6">
    <name type="scientific">Syncephalastrum racemosum</name>
    <name type="common">Filamentous fungus</name>
    <dbReference type="NCBI Taxonomy" id="13706"/>
    <lineage>
        <taxon>Eukaryota</taxon>
        <taxon>Fungi</taxon>
        <taxon>Fungi incertae sedis</taxon>
        <taxon>Mucoromycota</taxon>
        <taxon>Mucoromycotina</taxon>
        <taxon>Mucoromycetes</taxon>
        <taxon>Mucorales</taxon>
        <taxon>Syncephalastraceae</taxon>
        <taxon>Syncephalastrum</taxon>
    </lineage>
</organism>
<dbReference type="InterPro" id="IPR006689">
    <property type="entry name" value="Small_GTPase_ARF/SAR"/>
</dbReference>
<proteinExistence type="predicted"/>
<feature type="binding site" evidence="3">
    <location>
        <begin position="25"/>
        <end position="32"/>
    </location>
    <ligand>
        <name>GTP</name>
        <dbReference type="ChEBI" id="CHEBI:37565"/>
    </ligand>
</feature>
<dbReference type="SMART" id="SM00177">
    <property type="entry name" value="ARF"/>
    <property type="match status" value="1"/>
</dbReference>
<keyword evidence="4" id="KW-0479">Metal-binding</keyword>
<name>A0A1X2H639_SYNRA</name>
<dbReference type="EMBL" id="MCGN01000008">
    <property type="protein sequence ID" value="ORY93948.1"/>
    <property type="molecule type" value="Genomic_DNA"/>
</dbReference>
<feature type="binding site" evidence="4">
    <location>
        <position position="32"/>
    </location>
    <ligand>
        <name>Mg(2+)</name>
        <dbReference type="ChEBI" id="CHEBI:18420"/>
    </ligand>
</feature>
<keyword evidence="2 3" id="KW-0342">GTP-binding</keyword>
<dbReference type="STRING" id="13706.A0A1X2H639"/>
<accession>A0A1X2H639</accession>
<keyword evidence="6" id="KW-1185">Reference proteome</keyword>
<dbReference type="Proteomes" id="UP000242180">
    <property type="component" value="Unassembled WGS sequence"/>
</dbReference>
<dbReference type="Pfam" id="PF00025">
    <property type="entry name" value="Arf"/>
    <property type="match status" value="1"/>
</dbReference>
<dbReference type="InterPro" id="IPR027417">
    <property type="entry name" value="P-loop_NTPase"/>
</dbReference>
<sequence>MIAADTRDSDATADAVSVVRVLILGERGSGKTTFLSQLSRIYQRAQIEEQDTREDHDVVMIHYRHDFIYQMWDIGELEAAAHYIKDTLAIVYFVDSTARGAMDETNYRAFMEFLQKHASELDKATVITVANKQDEEGMISMQDIGQAWVHDPTWKDVLQAHAWRIFPCQAQSGSGCDQILEYLDKAYRDSHRTSKDSQASSDDIQHRELYFDRNNMFAAGQPMGVPFLSPRPDFDRRMSTTRMLPVTPWEDLRNPHHMSDDEFYGWFLKRKPLLFLDQYSMLRILYLAVRKSTPEKRSETTREVLHSAQAVLRDIELLEQDTLRETVVTNGNRIKRPVTQIEQELLHESIQYAETHILFWLQMVSFSVLKHPVLEGEDTSFEAFLSNSPELWDGEVWRQYYTAKVYQSERAIHEFLPPDRKPLPNAFKPSSFALEGSGLKIHYQVL</sequence>
<dbReference type="Gene3D" id="3.40.50.300">
    <property type="entry name" value="P-loop containing nucleotide triphosphate hydrolases"/>
    <property type="match status" value="1"/>
</dbReference>
<dbReference type="OMA" id="QTLFWIQ"/>
<evidence type="ECO:0000256" key="4">
    <source>
        <dbReference type="PIRSR" id="PIRSR606689-2"/>
    </source>
</evidence>
<keyword evidence="4" id="KW-0460">Magnesium</keyword>
<dbReference type="PANTHER" id="PTHR11711">
    <property type="entry name" value="ADP RIBOSYLATION FACTOR-RELATED"/>
    <property type="match status" value="1"/>
</dbReference>
<dbReference type="OrthoDB" id="427186at2759"/>
<keyword evidence="1 3" id="KW-0547">Nucleotide-binding</keyword>
<protein>
    <submittedName>
        <fullName evidence="5">P-loop containing nucleoside triphosphate hydrolase protein</fullName>
    </submittedName>
</protein>
<gene>
    <name evidence="5" type="ORF">BCR43DRAFT_495602</name>
</gene>
<dbReference type="InterPro" id="IPR024156">
    <property type="entry name" value="Small_GTPase_ARF"/>
</dbReference>
<evidence type="ECO:0000256" key="1">
    <source>
        <dbReference type="ARBA" id="ARBA00022741"/>
    </source>
</evidence>
<dbReference type="GO" id="GO:0003924">
    <property type="term" value="F:GTPase activity"/>
    <property type="evidence" value="ECO:0007669"/>
    <property type="project" value="InterPro"/>
</dbReference>
<feature type="binding site" evidence="3">
    <location>
        <begin position="131"/>
        <end position="134"/>
    </location>
    <ligand>
        <name>GTP</name>
        <dbReference type="ChEBI" id="CHEBI:37565"/>
    </ligand>
</feature>
<evidence type="ECO:0000256" key="2">
    <source>
        <dbReference type="ARBA" id="ARBA00023134"/>
    </source>
</evidence>
<evidence type="ECO:0000256" key="3">
    <source>
        <dbReference type="PIRSR" id="PIRSR606689-1"/>
    </source>
</evidence>
<comment type="caution">
    <text evidence="5">The sequence shown here is derived from an EMBL/GenBank/DDBJ whole genome shotgun (WGS) entry which is preliminary data.</text>
</comment>
<keyword evidence="5" id="KW-0378">Hydrolase</keyword>
<dbReference type="AlphaFoldDB" id="A0A1X2H639"/>
<dbReference type="GO" id="GO:0046872">
    <property type="term" value="F:metal ion binding"/>
    <property type="evidence" value="ECO:0007669"/>
    <property type="project" value="UniProtKB-KW"/>
</dbReference>
<reference evidence="5 6" key="1">
    <citation type="submission" date="2016-07" db="EMBL/GenBank/DDBJ databases">
        <title>Pervasive Adenine N6-methylation of Active Genes in Fungi.</title>
        <authorList>
            <consortium name="DOE Joint Genome Institute"/>
            <person name="Mondo S.J."/>
            <person name="Dannebaum R.O."/>
            <person name="Kuo R.C."/>
            <person name="Labutti K."/>
            <person name="Haridas S."/>
            <person name="Kuo A."/>
            <person name="Salamov A."/>
            <person name="Ahrendt S.R."/>
            <person name="Lipzen A."/>
            <person name="Sullivan W."/>
            <person name="Andreopoulos W.B."/>
            <person name="Clum A."/>
            <person name="Lindquist E."/>
            <person name="Daum C."/>
            <person name="Ramamoorthy G.K."/>
            <person name="Gryganskyi A."/>
            <person name="Culley D."/>
            <person name="Magnuson J.K."/>
            <person name="James T.Y."/>
            <person name="O'Malley M.A."/>
            <person name="Stajich J.E."/>
            <person name="Spatafora J.W."/>
            <person name="Visel A."/>
            <person name="Grigoriev I.V."/>
        </authorList>
    </citation>
    <scope>NUCLEOTIDE SEQUENCE [LARGE SCALE GENOMIC DNA]</scope>
    <source>
        <strain evidence="5 6">NRRL 2496</strain>
    </source>
</reference>
<dbReference type="PROSITE" id="PS51417">
    <property type="entry name" value="ARF"/>
    <property type="match status" value="1"/>
</dbReference>
<dbReference type="GO" id="GO:0005525">
    <property type="term" value="F:GTP binding"/>
    <property type="evidence" value="ECO:0007669"/>
    <property type="project" value="UniProtKB-KW"/>
</dbReference>